<evidence type="ECO:0000256" key="4">
    <source>
        <dbReference type="ARBA" id="ARBA00022692"/>
    </source>
</evidence>
<dbReference type="CDD" id="cd02116">
    <property type="entry name" value="ACT"/>
    <property type="match status" value="1"/>
</dbReference>
<comment type="subcellular location">
    <subcellularLocation>
        <location evidence="1">Cell membrane</location>
        <topology evidence="1">Multi-pass membrane protein</topology>
    </subcellularLocation>
</comment>
<dbReference type="Proteomes" id="UP000277811">
    <property type="component" value="Unassembled WGS sequence"/>
</dbReference>
<sequence length="221" mass="23519">MANELDVVLRLVLACLLGGIVGYERQAKHKAAGLRTHILVCLGSCLIMFLSISIWKTTIGLTKADPERLAAQVVSGIGFLGAGSILTQKRFITGLTTAASLWVVAGIGLAVGSGSFVSAVATTVLAFLTLRILSRFEAAVIGSDCLMELCVVTVNRPGQIGKISSSLGDMGIRIRDIRMESQEEQKNLSITFSLSLPPQLQPSDVLTNLMNIDGMEAVHHQ</sequence>
<proteinExistence type="inferred from homology"/>
<evidence type="ECO:0000256" key="7">
    <source>
        <dbReference type="SAM" id="Phobius"/>
    </source>
</evidence>
<name>A0A498R2R4_9FIRM</name>
<evidence type="ECO:0000256" key="3">
    <source>
        <dbReference type="ARBA" id="ARBA00022475"/>
    </source>
</evidence>
<evidence type="ECO:0000313" key="10">
    <source>
        <dbReference type="Proteomes" id="UP000277811"/>
    </source>
</evidence>
<dbReference type="Pfam" id="PF02308">
    <property type="entry name" value="MgtC"/>
    <property type="match status" value="1"/>
</dbReference>
<evidence type="ECO:0000259" key="8">
    <source>
        <dbReference type="Pfam" id="PF02308"/>
    </source>
</evidence>
<organism evidence="9 10">
    <name type="scientific">Lucifera butyrica</name>
    <dbReference type="NCBI Taxonomy" id="1351585"/>
    <lineage>
        <taxon>Bacteria</taxon>
        <taxon>Bacillati</taxon>
        <taxon>Bacillota</taxon>
        <taxon>Negativicutes</taxon>
        <taxon>Veillonellales</taxon>
        <taxon>Veillonellaceae</taxon>
        <taxon>Lucifera</taxon>
    </lineage>
</organism>
<keyword evidence="6 7" id="KW-0472">Membrane</keyword>
<evidence type="ECO:0000256" key="1">
    <source>
        <dbReference type="ARBA" id="ARBA00004651"/>
    </source>
</evidence>
<dbReference type="EMBL" id="UPPP01000056">
    <property type="protein sequence ID" value="VBB05445.1"/>
    <property type="molecule type" value="Genomic_DNA"/>
</dbReference>
<dbReference type="InterPro" id="IPR003416">
    <property type="entry name" value="MgtC/SapB/SrpB/YhiD_fam"/>
</dbReference>
<feature type="transmembrane region" description="Helical" evidence="7">
    <location>
        <begin position="99"/>
        <end position="128"/>
    </location>
</feature>
<dbReference type="InterPro" id="IPR049177">
    <property type="entry name" value="MgtC_SapB_SrpB_YhiD_N"/>
</dbReference>
<keyword evidence="4 7" id="KW-0812">Transmembrane</keyword>
<protein>
    <submittedName>
        <fullName evidence="9">Mgtc/sapb protein signature</fullName>
    </submittedName>
</protein>
<dbReference type="PANTHER" id="PTHR33778:SF1">
    <property type="entry name" value="MAGNESIUM TRANSPORTER YHID-RELATED"/>
    <property type="match status" value="1"/>
</dbReference>
<feature type="transmembrane region" description="Helical" evidence="7">
    <location>
        <begin position="7"/>
        <end position="24"/>
    </location>
</feature>
<keyword evidence="3" id="KW-1003">Cell membrane</keyword>
<evidence type="ECO:0000256" key="6">
    <source>
        <dbReference type="ARBA" id="ARBA00023136"/>
    </source>
</evidence>
<dbReference type="PANTHER" id="PTHR33778">
    <property type="entry name" value="PROTEIN MGTC"/>
    <property type="match status" value="1"/>
</dbReference>
<dbReference type="SUPFAM" id="SSF55021">
    <property type="entry name" value="ACT-like"/>
    <property type="match status" value="1"/>
</dbReference>
<comment type="similarity">
    <text evidence="2">Belongs to the MgtC/SapB family.</text>
</comment>
<feature type="transmembrane region" description="Helical" evidence="7">
    <location>
        <begin position="36"/>
        <end position="57"/>
    </location>
</feature>
<keyword evidence="5 7" id="KW-1133">Transmembrane helix</keyword>
<accession>A0A498R2R4</accession>
<keyword evidence="10" id="KW-1185">Reference proteome</keyword>
<feature type="transmembrane region" description="Helical" evidence="7">
    <location>
        <begin position="69"/>
        <end position="87"/>
    </location>
</feature>
<dbReference type="InterPro" id="IPR045865">
    <property type="entry name" value="ACT-like_dom_sf"/>
</dbReference>
<dbReference type="PRINTS" id="PR01837">
    <property type="entry name" value="MGTCSAPBPROT"/>
</dbReference>
<feature type="domain" description="MgtC/SapB/SrpB/YhiD N-terminal" evidence="8">
    <location>
        <begin position="11"/>
        <end position="137"/>
    </location>
</feature>
<dbReference type="RefSeq" id="WP_122626438.1">
    <property type="nucleotide sequence ID" value="NZ_UPPP01000056.1"/>
</dbReference>
<reference evidence="9 10" key="1">
    <citation type="submission" date="2018-06" db="EMBL/GenBank/DDBJ databases">
        <authorList>
            <person name="Strepis N."/>
        </authorList>
    </citation>
    <scope>NUCLEOTIDE SEQUENCE [LARGE SCALE GENOMIC DNA]</scope>
    <source>
        <strain evidence="9">LUCI</strain>
    </source>
</reference>
<evidence type="ECO:0000313" key="9">
    <source>
        <dbReference type="EMBL" id="VBB05445.1"/>
    </source>
</evidence>
<dbReference type="Gene3D" id="3.30.70.260">
    <property type="match status" value="1"/>
</dbReference>
<gene>
    <name evidence="9" type="ORF">LUCI_0655</name>
</gene>
<dbReference type="AlphaFoldDB" id="A0A498R2R4"/>
<evidence type="ECO:0000256" key="2">
    <source>
        <dbReference type="ARBA" id="ARBA00009298"/>
    </source>
</evidence>
<dbReference type="OrthoDB" id="9811198at2"/>
<dbReference type="GO" id="GO:0005886">
    <property type="term" value="C:plasma membrane"/>
    <property type="evidence" value="ECO:0007669"/>
    <property type="project" value="UniProtKB-SubCell"/>
</dbReference>
<evidence type="ECO:0000256" key="5">
    <source>
        <dbReference type="ARBA" id="ARBA00022989"/>
    </source>
</evidence>